<dbReference type="InterPro" id="IPR027417">
    <property type="entry name" value="P-loop_NTPase"/>
</dbReference>
<dbReference type="RefSeq" id="WP_013137809.1">
    <property type="nucleotide sequence ID" value="NC_014168.1"/>
</dbReference>
<reference evidence="2 3" key="1">
    <citation type="journal article" date="2010" name="Stand. Genomic Sci.">
        <title>Complete genome sequence of Segniliparus rotundus type strain (CDC 1076).</title>
        <authorList>
            <person name="Sikorski J."/>
            <person name="Lapidus A."/>
            <person name="Copeland A."/>
            <person name="Misra M."/>
            <person name="Glavina Del Rio T."/>
            <person name="Nolan M."/>
            <person name="Lucas S."/>
            <person name="Chen F."/>
            <person name="Tice H."/>
            <person name="Cheng J.F."/>
            <person name="Jando M."/>
            <person name="Schneider S."/>
            <person name="Bruce D."/>
            <person name="Goodwin L."/>
            <person name="Pitluck S."/>
            <person name="Liolios K."/>
            <person name="Mikhailova N."/>
            <person name="Pati A."/>
            <person name="Ivanova N."/>
            <person name="Mavromatis K."/>
            <person name="Chen A."/>
            <person name="Palaniappan K."/>
            <person name="Chertkov O."/>
            <person name="Land M."/>
            <person name="Hauser L."/>
            <person name="Chang Y.J."/>
            <person name="Jeffries C.D."/>
            <person name="Brettin T."/>
            <person name="Detter J.C."/>
            <person name="Han C."/>
            <person name="Rohde M."/>
            <person name="Goker M."/>
            <person name="Bristow J."/>
            <person name="Eisen J.A."/>
            <person name="Markowitz V."/>
            <person name="Hugenholtz P."/>
            <person name="Kyrpides N.C."/>
            <person name="Klenk H.P."/>
        </authorList>
    </citation>
    <scope>NUCLEOTIDE SEQUENCE [LARGE SCALE GENOMIC DNA]</scope>
    <source>
        <strain evidence="3">ATCC BAA-972 / CDC 1076 / CIP 108378 / DSM 44985 / JCM 13578</strain>
    </source>
</reference>
<proteinExistence type="predicted"/>
<dbReference type="Pfam" id="PF13671">
    <property type="entry name" value="AAA_33"/>
    <property type="match status" value="1"/>
</dbReference>
<dbReference type="HOGENOM" id="CLU_108932_0_0_11"/>
<gene>
    <name evidence="2" type="ordered locus">Srot_0876</name>
</gene>
<feature type="compositionally biased region" description="Polar residues" evidence="1">
    <location>
        <begin position="212"/>
        <end position="221"/>
    </location>
</feature>
<dbReference type="Gene3D" id="3.40.50.300">
    <property type="entry name" value="P-loop containing nucleotide triphosphate hydrolases"/>
    <property type="match status" value="1"/>
</dbReference>
<accession>D6ZE73</accession>
<keyword evidence="3" id="KW-1185">Reference proteome</keyword>
<organism evidence="2 3">
    <name type="scientific">Segniliparus rotundus (strain ATCC BAA-972 / CDC 1076 / CIP 108378 / DSM 44985 / JCM 13578)</name>
    <dbReference type="NCBI Taxonomy" id="640132"/>
    <lineage>
        <taxon>Bacteria</taxon>
        <taxon>Bacillati</taxon>
        <taxon>Actinomycetota</taxon>
        <taxon>Actinomycetes</taxon>
        <taxon>Mycobacteriales</taxon>
        <taxon>Segniliparaceae</taxon>
        <taxon>Segniliparus</taxon>
    </lineage>
</organism>
<sequence>MTQWSSPRPPVSIAAAPAAYLIVGVPGSGKSTVSRALAQRYRLGAHIEVDRLQEMVVSGGRWPRFRWDPEADRQTYVRAKNAAALAQNFYQAGIVPVIDDVVVWRNHLDYYLAKLAGLPLRFVVLAPSPHIAAHRNATRRKVLTTDWNFLDRTMHEQLHGVGAWIDSSGMDVATTVNTVLGVQQNVFPQAPSSPAAPPPAAQSWPNPAYPGQPQQPQTWAG</sequence>
<evidence type="ECO:0008006" key="4">
    <source>
        <dbReference type="Google" id="ProtNLM"/>
    </source>
</evidence>
<dbReference type="EMBL" id="CP001958">
    <property type="protein sequence ID" value="ADG97353.1"/>
    <property type="molecule type" value="Genomic_DNA"/>
</dbReference>
<protein>
    <recommendedName>
        <fullName evidence="4">Phosphotransferase</fullName>
    </recommendedName>
</protein>
<name>D6ZE73_SEGRD</name>
<dbReference type="KEGG" id="srt:Srot_0876"/>
<dbReference type="SUPFAM" id="SSF52540">
    <property type="entry name" value="P-loop containing nucleoside triphosphate hydrolases"/>
    <property type="match status" value="1"/>
</dbReference>
<dbReference type="AlphaFoldDB" id="D6ZE73"/>
<dbReference type="STRING" id="640132.Srot_0876"/>
<evidence type="ECO:0000313" key="2">
    <source>
        <dbReference type="EMBL" id="ADG97353.1"/>
    </source>
</evidence>
<evidence type="ECO:0000313" key="3">
    <source>
        <dbReference type="Proteomes" id="UP000002247"/>
    </source>
</evidence>
<dbReference type="Proteomes" id="UP000002247">
    <property type="component" value="Chromosome"/>
</dbReference>
<dbReference type="eggNOG" id="COG0529">
    <property type="taxonomic scope" value="Bacteria"/>
</dbReference>
<evidence type="ECO:0000256" key="1">
    <source>
        <dbReference type="SAM" id="MobiDB-lite"/>
    </source>
</evidence>
<feature type="region of interest" description="Disordered" evidence="1">
    <location>
        <begin position="187"/>
        <end position="221"/>
    </location>
</feature>